<keyword evidence="3 5" id="KW-0238">DNA-binding</keyword>
<organism evidence="9 10">
    <name type="scientific">Malikia granosa</name>
    <dbReference type="NCBI Taxonomy" id="263067"/>
    <lineage>
        <taxon>Bacteria</taxon>
        <taxon>Pseudomonadati</taxon>
        <taxon>Pseudomonadota</taxon>
        <taxon>Betaproteobacteria</taxon>
        <taxon>Burkholderiales</taxon>
        <taxon>Comamonadaceae</taxon>
        <taxon>Malikia</taxon>
    </lineage>
</organism>
<evidence type="ECO:0000259" key="7">
    <source>
        <dbReference type="PROSITE" id="PS51898"/>
    </source>
</evidence>
<evidence type="ECO:0008006" key="11">
    <source>
        <dbReference type="Google" id="ProtNLM"/>
    </source>
</evidence>
<dbReference type="RefSeq" id="WP_105747059.1">
    <property type="nucleotide sequence ID" value="NZ_PVLQ01000010.1"/>
</dbReference>
<dbReference type="Proteomes" id="UP000238589">
    <property type="component" value="Unassembled WGS sequence"/>
</dbReference>
<protein>
    <recommendedName>
        <fullName evidence="11">Tyr recombinase domain-containing protein</fullName>
    </recommendedName>
</protein>
<evidence type="ECO:0000256" key="4">
    <source>
        <dbReference type="ARBA" id="ARBA00023172"/>
    </source>
</evidence>
<evidence type="ECO:0000256" key="2">
    <source>
        <dbReference type="ARBA" id="ARBA00022908"/>
    </source>
</evidence>
<dbReference type="GO" id="GO:0006310">
    <property type="term" value="P:DNA recombination"/>
    <property type="evidence" value="ECO:0007669"/>
    <property type="project" value="UniProtKB-KW"/>
</dbReference>
<dbReference type="SUPFAM" id="SSF56349">
    <property type="entry name" value="DNA breaking-rejoining enzymes"/>
    <property type="match status" value="1"/>
</dbReference>
<dbReference type="EMBL" id="PVLQ01000010">
    <property type="protein sequence ID" value="PRD66757.1"/>
    <property type="molecule type" value="Genomic_DNA"/>
</dbReference>
<dbReference type="InterPro" id="IPR044068">
    <property type="entry name" value="CB"/>
</dbReference>
<dbReference type="InterPro" id="IPR013762">
    <property type="entry name" value="Integrase-like_cat_sf"/>
</dbReference>
<keyword evidence="6" id="KW-0175">Coiled coil</keyword>
<dbReference type="Gene3D" id="1.10.443.10">
    <property type="entry name" value="Intergrase catalytic core"/>
    <property type="match status" value="1"/>
</dbReference>
<dbReference type="OrthoDB" id="9784724at2"/>
<dbReference type="GO" id="GO:0015074">
    <property type="term" value="P:DNA integration"/>
    <property type="evidence" value="ECO:0007669"/>
    <property type="project" value="UniProtKB-KW"/>
</dbReference>
<keyword evidence="4" id="KW-0233">DNA recombination</keyword>
<dbReference type="InterPro" id="IPR050090">
    <property type="entry name" value="Tyrosine_recombinase_XerCD"/>
</dbReference>
<name>A0A2S9K8M2_9BURK</name>
<dbReference type="PANTHER" id="PTHR30349">
    <property type="entry name" value="PHAGE INTEGRASE-RELATED"/>
    <property type="match status" value="1"/>
</dbReference>
<feature type="coiled-coil region" evidence="6">
    <location>
        <begin position="86"/>
        <end position="120"/>
    </location>
</feature>
<dbReference type="InterPro" id="IPR010998">
    <property type="entry name" value="Integrase_recombinase_N"/>
</dbReference>
<reference evidence="9 10" key="1">
    <citation type="submission" date="2018-03" db="EMBL/GenBank/DDBJ databases">
        <title>Comparative genomics illustrates the genes involved in a hyperalkaliphilic mechanisms of Serpentinomonas isolated from highly-alkaline calcium-rich serpentinized springs.</title>
        <authorList>
            <person name="Suzuki S."/>
            <person name="Ishii S."/>
            <person name="Walworth N."/>
            <person name="Bird L."/>
            <person name="Kuenen J.G."/>
            <person name="Nealson K.H."/>
        </authorList>
    </citation>
    <scope>NUCLEOTIDE SEQUENCE [LARGE SCALE GENOMIC DNA]</scope>
    <source>
        <strain evidence="9 10">P1</strain>
    </source>
</reference>
<keyword evidence="2" id="KW-0229">DNA integration</keyword>
<proteinExistence type="inferred from homology"/>
<evidence type="ECO:0000256" key="5">
    <source>
        <dbReference type="PROSITE-ProRule" id="PRU01248"/>
    </source>
</evidence>
<dbReference type="CDD" id="cd01184">
    <property type="entry name" value="INT_C_like_1"/>
    <property type="match status" value="1"/>
</dbReference>
<dbReference type="PROSITE" id="PS51898">
    <property type="entry name" value="TYR_RECOMBINASE"/>
    <property type="match status" value="1"/>
</dbReference>
<dbReference type="Pfam" id="PF20172">
    <property type="entry name" value="DUF6538"/>
    <property type="match status" value="1"/>
</dbReference>
<evidence type="ECO:0000256" key="1">
    <source>
        <dbReference type="ARBA" id="ARBA00008857"/>
    </source>
</evidence>
<dbReference type="Gene3D" id="1.10.150.130">
    <property type="match status" value="1"/>
</dbReference>
<keyword evidence="10" id="KW-1185">Reference proteome</keyword>
<comment type="similarity">
    <text evidence="1">Belongs to the 'phage' integrase family.</text>
</comment>
<feature type="domain" description="Tyr recombinase" evidence="7">
    <location>
        <begin position="300"/>
        <end position="502"/>
    </location>
</feature>
<comment type="caution">
    <text evidence="9">The sequence shown here is derived from an EMBL/GenBank/DDBJ whole genome shotgun (WGS) entry which is preliminary data.</text>
</comment>
<accession>A0A2S9K8M2</accession>
<evidence type="ECO:0000256" key="6">
    <source>
        <dbReference type="SAM" id="Coils"/>
    </source>
</evidence>
<dbReference type="PANTHER" id="PTHR30349:SF41">
    <property type="entry name" value="INTEGRASE_RECOMBINASE PROTEIN MJ0367-RELATED"/>
    <property type="match status" value="1"/>
</dbReference>
<evidence type="ECO:0000259" key="8">
    <source>
        <dbReference type="PROSITE" id="PS51900"/>
    </source>
</evidence>
<dbReference type="PROSITE" id="PS51900">
    <property type="entry name" value="CB"/>
    <property type="match status" value="1"/>
</dbReference>
<gene>
    <name evidence="9" type="ORF">C6P64_02710</name>
</gene>
<sequence>MSIKAPSRLYHRPGTNRFHWRAAIPTDLQAYTQRTEIRLSLHEESRADAIAKASQLNADLPRLFDELRRTKRMTNEPLPKNYFQIWRDTMVENAKYRQRIERLEQQNADLELDAFKLRQQLAGMVDRDQAQAALKQAHTLGQLKGHETLAESISTVRSPEKTALFSELGKAYLASFNARLQQSKKRPPSEKAREKYEKDIELFVNVMGDIRIGAIDKELVGGYCQVLKKLPANMNRVEKYRGKTIDQILAMNPEPQSEVTISGKLGTLSSMFKWALEEKRKWGIDANPFVGFALKDSNKTVRRPFTNEEMLALLNHSTFTTRRFRTTYGYWLIPLAIFTGARLGELCQLDLKDFITVDGIDCIDINDESENKAIRKRLKTDNAKRLVPIHPELVRLGLLRYVAKLRVEKQVHLFPELSRDRRDGPAQAASNWFQKFRARVGVAEKQKTVFHSFRHLFITNLLDQGISPHMVAPIVGHEPGIITASVYWNTKDSSKRKPTVEAFQLSADLLALIPPVESAILPKAKLNTNPPRKKT</sequence>
<evidence type="ECO:0000313" key="9">
    <source>
        <dbReference type="EMBL" id="PRD66757.1"/>
    </source>
</evidence>
<dbReference type="InterPro" id="IPR011010">
    <property type="entry name" value="DNA_brk_join_enz"/>
</dbReference>
<evidence type="ECO:0000313" key="10">
    <source>
        <dbReference type="Proteomes" id="UP000238589"/>
    </source>
</evidence>
<dbReference type="AlphaFoldDB" id="A0A2S9K8M2"/>
<dbReference type="GO" id="GO:0003677">
    <property type="term" value="F:DNA binding"/>
    <property type="evidence" value="ECO:0007669"/>
    <property type="project" value="UniProtKB-UniRule"/>
</dbReference>
<feature type="domain" description="Core-binding (CB)" evidence="8">
    <location>
        <begin position="163"/>
        <end position="276"/>
    </location>
</feature>
<dbReference type="InterPro" id="IPR002104">
    <property type="entry name" value="Integrase_catalytic"/>
</dbReference>
<evidence type="ECO:0000256" key="3">
    <source>
        <dbReference type="ARBA" id="ARBA00023125"/>
    </source>
</evidence>
<dbReference type="InterPro" id="IPR046668">
    <property type="entry name" value="DUF6538"/>
</dbReference>
<dbReference type="Pfam" id="PF00589">
    <property type="entry name" value="Phage_integrase"/>
    <property type="match status" value="1"/>
</dbReference>